<proteinExistence type="inferred from homology"/>
<dbReference type="Proteomes" id="UP001153712">
    <property type="component" value="Chromosome 1"/>
</dbReference>
<evidence type="ECO:0000256" key="2">
    <source>
        <dbReference type="ARBA" id="ARBA00022794"/>
    </source>
</evidence>
<evidence type="ECO:0000313" key="5">
    <source>
        <dbReference type="Proteomes" id="UP001153712"/>
    </source>
</evidence>
<feature type="compositionally biased region" description="Basic and acidic residues" evidence="3">
    <location>
        <begin position="36"/>
        <end position="45"/>
    </location>
</feature>
<dbReference type="GO" id="GO:0035721">
    <property type="term" value="P:intraciliary retrograde transport"/>
    <property type="evidence" value="ECO:0007669"/>
    <property type="project" value="TreeGrafter"/>
</dbReference>
<reference evidence="4" key="1">
    <citation type="submission" date="2022-01" db="EMBL/GenBank/DDBJ databases">
        <authorList>
            <person name="King R."/>
        </authorList>
    </citation>
    <scope>NUCLEOTIDE SEQUENCE</scope>
</reference>
<evidence type="ECO:0008006" key="6">
    <source>
        <dbReference type="Google" id="ProtNLM"/>
    </source>
</evidence>
<keyword evidence="5" id="KW-1185">Reference proteome</keyword>
<dbReference type="InterPro" id="IPR029302">
    <property type="entry name" value="IFT43"/>
</dbReference>
<dbReference type="GO" id="GO:0005929">
    <property type="term" value="C:cilium"/>
    <property type="evidence" value="ECO:0007669"/>
    <property type="project" value="TreeGrafter"/>
</dbReference>
<name>A0A9N9XJ20_PHYSR</name>
<dbReference type="PANTHER" id="PTHR33724">
    <property type="entry name" value="INTRAFLAGELLAR TRANSPORT PROTEIN 43 HOMOLOG"/>
    <property type="match status" value="1"/>
</dbReference>
<protein>
    <recommendedName>
        <fullName evidence="6">Intraflagellar transport protein 43 homolog</fullName>
    </recommendedName>
</protein>
<sequence>MQWDEDIDLLVGKKPLPKQGRRSNKPLEDEENAVESPKELEDILMKSRKTSLWSEELPKSSRSSSGSNMIELERFQKEKKNEDDDIPIIPDVDDIQDDNLNMPDIKPVASVNKSTYKELDSQFSTLKNEQSSIGNLSNIDLTILTSRLYPEKEVQACSDIWTLDSLFHDLSRSD</sequence>
<evidence type="ECO:0000313" key="4">
    <source>
        <dbReference type="EMBL" id="CAG9854218.1"/>
    </source>
</evidence>
<dbReference type="EMBL" id="OU900094">
    <property type="protein sequence ID" value="CAG9854218.1"/>
    <property type="molecule type" value="Genomic_DNA"/>
</dbReference>
<dbReference type="OrthoDB" id="206950at2759"/>
<feature type="compositionally biased region" description="Basic and acidic residues" evidence="3">
    <location>
        <begin position="71"/>
        <end position="82"/>
    </location>
</feature>
<keyword evidence="2" id="KW-0970">Cilium biogenesis/degradation</keyword>
<gene>
    <name evidence="4" type="ORF">PHYEVI_LOCUS682</name>
</gene>
<feature type="compositionally biased region" description="Basic residues" evidence="3">
    <location>
        <begin position="15"/>
        <end position="24"/>
    </location>
</feature>
<organism evidence="4 5">
    <name type="scientific">Phyllotreta striolata</name>
    <name type="common">Striped flea beetle</name>
    <name type="synonym">Crioceris striolata</name>
    <dbReference type="NCBI Taxonomy" id="444603"/>
    <lineage>
        <taxon>Eukaryota</taxon>
        <taxon>Metazoa</taxon>
        <taxon>Ecdysozoa</taxon>
        <taxon>Arthropoda</taxon>
        <taxon>Hexapoda</taxon>
        <taxon>Insecta</taxon>
        <taxon>Pterygota</taxon>
        <taxon>Neoptera</taxon>
        <taxon>Endopterygota</taxon>
        <taxon>Coleoptera</taxon>
        <taxon>Polyphaga</taxon>
        <taxon>Cucujiformia</taxon>
        <taxon>Chrysomeloidea</taxon>
        <taxon>Chrysomelidae</taxon>
        <taxon>Galerucinae</taxon>
        <taxon>Alticini</taxon>
        <taxon>Phyllotreta</taxon>
    </lineage>
</organism>
<evidence type="ECO:0000256" key="1">
    <source>
        <dbReference type="ARBA" id="ARBA00007563"/>
    </source>
</evidence>
<feature type="region of interest" description="Disordered" evidence="3">
    <location>
        <begin position="1"/>
        <end position="104"/>
    </location>
</feature>
<dbReference type="Pfam" id="PF15305">
    <property type="entry name" value="IFT43"/>
    <property type="match status" value="1"/>
</dbReference>
<dbReference type="GO" id="GO:0030991">
    <property type="term" value="C:intraciliary transport particle A"/>
    <property type="evidence" value="ECO:0007669"/>
    <property type="project" value="InterPro"/>
</dbReference>
<accession>A0A9N9XJ20</accession>
<comment type="similarity">
    <text evidence="1">Belongs to the IFT43 family.</text>
</comment>
<feature type="compositionally biased region" description="Acidic residues" evidence="3">
    <location>
        <begin position="83"/>
        <end position="97"/>
    </location>
</feature>
<dbReference type="AlphaFoldDB" id="A0A9N9XJ20"/>
<evidence type="ECO:0000256" key="3">
    <source>
        <dbReference type="SAM" id="MobiDB-lite"/>
    </source>
</evidence>
<dbReference type="PANTHER" id="PTHR33724:SF1">
    <property type="entry name" value="INTRAFLAGELLAR TRANSPORT PROTEIN 43 HOMOLOG"/>
    <property type="match status" value="1"/>
</dbReference>